<organism evidence="1 2">
    <name type="scientific">Paenibacillus thalictri</name>
    <dbReference type="NCBI Taxonomy" id="2527873"/>
    <lineage>
        <taxon>Bacteria</taxon>
        <taxon>Bacillati</taxon>
        <taxon>Bacillota</taxon>
        <taxon>Bacilli</taxon>
        <taxon>Bacillales</taxon>
        <taxon>Paenibacillaceae</taxon>
        <taxon>Paenibacillus</taxon>
    </lineage>
</organism>
<accession>A0A4Q9DJN7</accession>
<protein>
    <submittedName>
        <fullName evidence="1">Uncharacterized protein</fullName>
    </submittedName>
</protein>
<reference evidence="1 2" key="1">
    <citation type="submission" date="2019-02" db="EMBL/GenBank/DDBJ databases">
        <title>Paenibacillus sp. nov., isolated from surface-sterilized tissue of Thalictrum simplex L.</title>
        <authorList>
            <person name="Tuo L."/>
        </authorList>
    </citation>
    <scope>NUCLEOTIDE SEQUENCE [LARGE SCALE GENOMIC DNA]</scope>
    <source>
        <strain evidence="1 2">N2SHLJ1</strain>
    </source>
</reference>
<evidence type="ECO:0000313" key="2">
    <source>
        <dbReference type="Proteomes" id="UP000293142"/>
    </source>
</evidence>
<proteinExistence type="predicted"/>
<dbReference type="Proteomes" id="UP000293142">
    <property type="component" value="Unassembled WGS sequence"/>
</dbReference>
<dbReference type="OrthoDB" id="9866830at2"/>
<evidence type="ECO:0000313" key="1">
    <source>
        <dbReference type="EMBL" id="TBL73251.1"/>
    </source>
</evidence>
<gene>
    <name evidence="1" type="ORF">EYB31_26580</name>
</gene>
<dbReference type="AlphaFoldDB" id="A0A4Q9DJN7"/>
<name>A0A4Q9DJN7_9BACL</name>
<dbReference type="EMBL" id="SIRE01000021">
    <property type="protein sequence ID" value="TBL73251.1"/>
    <property type="molecule type" value="Genomic_DNA"/>
</dbReference>
<keyword evidence="2" id="KW-1185">Reference proteome</keyword>
<comment type="caution">
    <text evidence="1">The sequence shown here is derived from an EMBL/GenBank/DDBJ whole genome shotgun (WGS) entry which is preliminary data.</text>
</comment>
<sequence length="63" mass="7195">MTTSEKRFFIKTSTHDSNVSVVFSTVDDIINFYSNKQSLQSKVDDLNNLKGHKDKERNGISTK</sequence>